<evidence type="ECO:0000256" key="3">
    <source>
        <dbReference type="ARBA" id="ARBA00022692"/>
    </source>
</evidence>
<reference evidence="8 9" key="1">
    <citation type="submission" date="2023-07" db="EMBL/GenBank/DDBJ databases">
        <title>Sequencing the genomes of 1000 actinobacteria strains.</title>
        <authorList>
            <person name="Klenk H.-P."/>
        </authorList>
    </citation>
    <scope>NUCLEOTIDE SEQUENCE [LARGE SCALE GENOMIC DNA]</scope>
    <source>
        <strain evidence="8 9">DSM 45554</strain>
    </source>
</reference>
<keyword evidence="2" id="KW-1003">Cell membrane</keyword>
<comment type="subcellular location">
    <subcellularLocation>
        <location evidence="1">Cell membrane</location>
        <topology evidence="1">Multi-pass membrane protein</topology>
    </subcellularLocation>
</comment>
<dbReference type="PANTHER" id="PTHR33406:SF13">
    <property type="entry name" value="MEMBRANE PROTEIN YDFJ"/>
    <property type="match status" value="1"/>
</dbReference>
<evidence type="ECO:0000256" key="2">
    <source>
        <dbReference type="ARBA" id="ARBA00022475"/>
    </source>
</evidence>
<dbReference type="Proteomes" id="UP001183585">
    <property type="component" value="Unassembled WGS sequence"/>
</dbReference>
<keyword evidence="5" id="KW-0472">Membrane</keyword>
<comment type="caution">
    <text evidence="8">The sequence shown here is derived from an EMBL/GenBank/DDBJ whole genome shotgun (WGS) entry which is preliminary data.</text>
</comment>
<dbReference type="Pfam" id="PF03176">
    <property type="entry name" value="MMPL"/>
    <property type="match status" value="1"/>
</dbReference>
<evidence type="ECO:0000256" key="6">
    <source>
        <dbReference type="SAM" id="MobiDB-lite"/>
    </source>
</evidence>
<keyword evidence="3" id="KW-0812">Transmembrane</keyword>
<keyword evidence="4" id="KW-1133">Transmembrane helix</keyword>
<name>A0ABU2CWT9_9MICO</name>
<protein>
    <submittedName>
        <fullName evidence="8">Membrane protein YdfJ with MMPL/SSD domain</fullName>
    </submittedName>
</protein>
<evidence type="ECO:0000313" key="9">
    <source>
        <dbReference type="Proteomes" id="UP001183585"/>
    </source>
</evidence>
<evidence type="ECO:0000259" key="7">
    <source>
        <dbReference type="Pfam" id="PF03176"/>
    </source>
</evidence>
<sequence length="98" mass="11052">MVAVFGGFIFWEAALVRSIGFGPAFGVLLDAFVVRLLLMPALMHLLGKSVWRLPRWLDRILPHVDIEGSRLNNRPRGRSAVDDTAMTARESTRIPPRR</sequence>
<evidence type="ECO:0000256" key="4">
    <source>
        <dbReference type="ARBA" id="ARBA00022989"/>
    </source>
</evidence>
<keyword evidence="9" id="KW-1185">Reference proteome</keyword>
<dbReference type="InterPro" id="IPR050545">
    <property type="entry name" value="Mycobact_MmpL"/>
</dbReference>
<accession>A0ABU2CWT9</accession>
<gene>
    <name evidence="8" type="ORF">J2S48_005137</name>
</gene>
<proteinExistence type="predicted"/>
<feature type="domain" description="Membrane transport protein MMPL" evidence="7">
    <location>
        <begin position="3"/>
        <end position="55"/>
    </location>
</feature>
<dbReference type="InterPro" id="IPR004869">
    <property type="entry name" value="MMPL_dom"/>
</dbReference>
<evidence type="ECO:0000256" key="1">
    <source>
        <dbReference type="ARBA" id="ARBA00004651"/>
    </source>
</evidence>
<evidence type="ECO:0000313" key="8">
    <source>
        <dbReference type="EMBL" id="MDR7385622.1"/>
    </source>
</evidence>
<organism evidence="8 9">
    <name type="scientific">Promicromonospora iranensis</name>
    <dbReference type="NCBI Taxonomy" id="1105144"/>
    <lineage>
        <taxon>Bacteria</taxon>
        <taxon>Bacillati</taxon>
        <taxon>Actinomycetota</taxon>
        <taxon>Actinomycetes</taxon>
        <taxon>Micrococcales</taxon>
        <taxon>Promicromonosporaceae</taxon>
        <taxon>Promicromonospora</taxon>
    </lineage>
</organism>
<dbReference type="EMBL" id="JAVDYE010000001">
    <property type="protein sequence ID" value="MDR7385622.1"/>
    <property type="molecule type" value="Genomic_DNA"/>
</dbReference>
<feature type="region of interest" description="Disordered" evidence="6">
    <location>
        <begin position="68"/>
        <end position="98"/>
    </location>
</feature>
<dbReference type="PANTHER" id="PTHR33406">
    <property type="entry name" value="MEMBRANE PROTEIN MJ1562-RELATED"/>
    <property type="match status" value="1"/>
</dbReference>
<evidence type="ECO:0000256" key="5">
    <source>
        <dbReference type="ARBA" id="ARBA00023136"/>
    </source>
</evidence>